<protein>
    <submittedName>
        <fullName evidence="2">Amidohydrolase</fullName>
    </submittedName>
</protein>
<dbReference type="InterPro" id="IPR032466">
    <property type="entry name" value="Metal_Hydrolase"/>
</dbReference>
<evidence type="ECO:0000313" key="3">
    <source>
        <dbReference type="Proteomes" id="UP000823918"/>
    </source>
</evidence>
<dbReference type="Gene3D" id="3.20.20.140">
    <property type="entry name" value="Metal-dependent hydrolases"/>
    <property type="match status" value="1"/>
</dbReference>
<reference evidence="2" key="1">
    <citation type="journal article" date="2021" name="PeerJ">
        <title>Extensive microbial diversity within the chicken gut microbiome revealed by metagenomics and culture.</title>
        <authorList>
            <person name="Gilroy R."/>
            <person name="Ravi A."/>
            <person name="Getino M."/>
            <person name="Pursley I."/>
            <person name="Horton D.L."/>
            <person name="Alikhan N.F."/>
            <person name="Baker D."/>
            <person name="Gharbi K."/>
            <person name="Hall N."/>
            <person name="Watson M."/>
            <person name="Adriaenssens E.M."/>
            <person name="Foster-Nyarko E."/>
            <person name="Jarju S."/>
            <person name="Secka A."/>
            <person name="Antonio M."/>
            <person name="Oren A."/>
            <person name="Chaudhuri R.R."/>
            <person name="La Ragione R."/>
            <person name="Hildebrand F."/>
            <person name="Pallen M.J."/>
        </authorList>
    </citation>
    <scope>NUCLEOTIDE SEQUENCE</scope>
    <source>
        <strain evidence="2">5933</strain>
    </source>
</reference>
<dbReference type="GO" id="GO:0016787">
    <property type="term" value="F:hydrolase activity"/>
    <property type="evidence" value="ECO:0007669"/>
    <property type="project" value="InterPro"/>
</dbReference>
<comment type="caution">
    <text evidence="2">The sequence shown here is derived from an EMBL/GenBank/DDBJ whole genome shotgun (WGS) entry which is preliminary data.</text>
</comment>
<evidence type="ECO:0000259" key="1">
    <source>
        <dbReference type="Pfam" id="PF04909"/>
    </source>
</evidence>
<reference evidence="2" key="2">
    <citation type="submission" date="2021-04" db="EMBL/GenBank/DDBJ databases">
        <authorList>
            <person name="Gilroy R."/>
        </authorList>
    </citation>
    <scope>NUCLEOTIDE SEQUENCE</scope>
    <source>
        <strain evidence="2">5933</strain>
    </source>
</reference>
<feature type="domain" description="Amidohydrolase-related" evidence="1">
    <location>
        <begin position="70"/>
        <end position="291"/>
    </location>
</feature>
<organism evidence="2 3">
    <name type="scientific">Candidatus Ruthenibacterium merdavium</name>
    <dbReference type="NCBI Taxonomy" id="2838752"/>
    <lineage>
        <taxon>Bacteria</taxon>
        <taxon>Bacillati</taxon>
        <taxon>Bacillota</taxon>
        <taxon>Clostridia</taxon>
        <taxon>Eubacteriales</taxon>
        <taxon>Oscillospiraceae</taxon>
        <taxon>Ruthenibacterium</taxon>
    </lineage>
</organism>
<dbReference type="Pfam" id="PF04909">
    <property type="entry name" value="Amidohydro_2"/>
    <property type="match status" value="1"/>
</dbReference>
<gene>
    <name evidence="2" type="ORF">H9698_05360</name>
</gene>
<dbReference type="AlphaFoldDB" id="A0A9D2Q5B2"/>
<proteinExistence type="predicted"/>
<sequence length="296" mass="34334">MRYQVIDAHNHPDWYGYSADKFVAEMDRWGIDRCWLLTWDTPENEVDPAQFNLLNEGPYRTGEGPIPLWRCLAFKEKYPDRFIVGYAPDPRRPDAIDNLEAAIALYDIQVCGEIKVRMIYDNPDAVEYFRFCGEKKLPVTLHFENPISTGRKYPRRSYWYGGDMDTLERLLQKCPDTKFLGHALGFWSTISGDSKGENVYYPDGPVLPGGRIPQLLRRYPNLYCDISARSGRNALQRDPSFAKEFLDEFQDRVVFARDCFGNEHKEFLESLNLSQPVYQKIFAQNACSLLRKEGTP</sequence>
<dbReference type="EMBL" id="DWWA01000027">
    <property type="protein sequence ID" value="HJC72203.1"/>
    <property type="molecule type" value="Genomic_DNA"/>
</dbReference>
<dbReference type="SUPFAM" id="SSF51556">
    <property type="entry name" value="Metallo-dependent hydrolases"/>
    <property type="match status" value="1"/>
</dbReference>
<name>A0A9D2Q5B2_9FIRM</name>
<dbReference type="InterPro" id="IPR006680">
    <property type="entry name" value="Amidohydro-rel"/>
</dbReference>
<evidence type="ECO:0000313" key="2">
    <source>
        <dbReference type="EMBL" id="HJC72203.1"/>
    </source>
</evidence>
<accession>A0A9D2Q5B2</accession>
<dbReference type="Proteomes" id="UP000823918">
    <property type="component" value="Unassembled WGS sequence"/>
</dbReference>